<reference evidence="2 3" key="1">
    <citation type="journal article" date="2018" name="Syst. Appl. Microbiol.">
        <title>A new symbiotic nanoarchaeote (Candidatus Nanoclepta minutus) and its host (Zestosphaera tikiterensis gen. nov., sp. nov.) from a New Zealand hot spring.</title>
        <authorList>
            <person name="St John E."/>
            <person name="Liu Y."/>
            <person name="Podar M."/>
            <person name="Stott M.B."/>
            <person name="Meneghin J."/>
            <person name="Chen Z."/>
            <person name="Lagutin K."/>
            <person name="Mitchell K."/>
            <person name="Reysenbach A.L."/>
        </authorList>
    </citation>
    <scope>NUCLEOTIDE SEQUENCE [LARGE SCALE GENOMIC DNA]</scope>
    <source>
        <strain evidence="2">NZ3</strain>
    </source>
</reference>
<protein>
    <recommendedName>
        <fullName evidence="4">Amidohydrolase-related domain-containing protein</fullName>
    </recommendedName>
</protein>
<sequence>MVKILINNASILTFSTEEKLLIKEGYIFSSEGRVNGVGEGEPPEEFSYPELLISGKDRLVLPAFSSAYTIASLYPLRYVVKDPDLSKNLDYLRKLSRTDMYFLAAMTMIEMISKGITNALFIDIYLDEVARAAHDSGFNVVLAPPINCGLEEFEPENEFKMLINRWHEKVDEVKVALATCGKPTDEVLETAKAYGLKLFVLNAPYVDPSEPNVVYINPTNGSGNNVIRWGSQLSMWKPNEGLGIGVRPSYSMIDVSREVVYKTGKHPIDVIYAATARNPSILGFKSLGPIENNYITNILMFNTSEPPGWPLPTEINSLTKAIVEGELRVETLIINDEILLDNAETLTLGLEVISKAKKRLSPIIQEYLRSYS</sequence>
<dbReference type="AlphaFoldDB" id="A0A2R7Y7M0"/>
<dbReference type="InterPro" id="IPR050287">
    <property type="entry name" value="MTA/SAH_deaminase"/>
</dbReference>
<accession>A0A2R7Y7M0</accession>
<dbReference type="Gene3D" id="2.30.40.10">
    <property type="entry name" value="Urease, subunit C, domain 1"/>
    <property type="match status" value="1"/>
</dbReference>
<dbReference type="PANTHER" id="PTHR43794">
    <property type="entry name" value="AMINOHYDROLASE SSNA-RELATED"/>
    <property type="match status" value="1"/>
</dbReference>
<dbReference type="Proteomes" id="UP000244093">
    <property type="component" value="Unassembled WGS sequence"/>
</dbReference>
<comment type="caution">
    <text evidence="2">The sequence shown here is derived from an EMBL/GenBank/DDBJ whole genome shotgun (WGS) entry which is preliminary data.</text>
</comment>
<dbReference type="PANTHER" id="PTHR43794:SF11">
    <property type="entry name" value="AMIDOHYDROLASE-RELATED DOMAIN-CONTAINING PROTEIN"/>
    <property type="match status" value="1"/>
</dbReference>
<gene>
    <name evidence="2" type="ORF">B7O98_05355</name>
</gene>
<dbReference type="InterPro" id="IPR011059">
    <property type="entry name" value="Metal-dep_hydrolase_composite"/>
</dbReference>
<dbReference type="GO" id="GO:0016810">
    <property type="term" value="F:hydrolase activity, acting on carbon-nitrogen (but not peptide) bonds"/>
    <property type="evidence" value="ECO:0007669"/>
    <property type="project" value="InterPro"/>
</dbReference>
<dbReference type="InterPro" id="IPR032466">
    <property type="entry name" value="Metal_Hydrolase"/>
</dbReference>
<organism evidence="2 3">
    <name type="scientific">Zestosphaera tikiterensis</name>
    <dbReference type="NCBI Taxonomy" id="1973259"/>
    <lineage>
        <taxon>Archaea</taxon>
        <taxon>Thermoproteota</taxon>
        <taxon>Thermoprotei</taxon>
        <taxon>Desulfurococcales</taxon>
        <taxon>Desulfurococcaceae</taxon>
        <taxon>Zestosphaera</taxon>
    </lineage>
</organism>
<proteinExistence type="predicted"/>
<dbReference type="Gene3D" id="3.20.20.140">
    <property type="entry name" value="Metal-dependent hydrolases"/>
    <property type="match status" value="1"/>
</dbReference>
<evidence type="ECO:0000256" key="1">
    <source>
        <dbReference type="ARBA" id="ARBA00022801"/>
    </source>
</evidence>
<evidence type="ECO:0000313" key="2">
    <source>
        <dbReference type="EMBL" id="PUA32862.1"/>
    </source>
</evidence>
<dbReference type="EMBL" id="NBVN01000003">
    <property type="protein sequence ID" value="PUA32862.1"/>
    <property type="molecule type" value="Genomic_DNA"/>
</dbReference>
<evidence type="ECO:0008006" key="4">
    <source>
        <dbReference type="Google" id="ProtNLM"/>
    </source>
</evidence>
<dbReference type="SUPFAM" id="SSF51556">
    <property type="entry name" value="Metallo-dependent hydrolases"/>
    <property type="match status" value="1"/>
</dbReference>
<keyword evidence="1" id="KW-0378">Hydrolase</keyword>
<name>A0A2R7Y7M0_9CREN</name>
<evidence type="ECO:0000313" key="3">
    <source>
        <dbReference type="Proteomes" id="UP000244093"/>
    </source>
</evidence>